<gene>
    <name evidence="2" type="ORF">A9D12_06740</name>
</gene>
<feature type="transmembrane region" description="Helical" evidence="1">
    <location>
        <begin position="27"/>
        <end position="46"/>
    </location>
</feature>
<dbReference type="Proteomes" id="UP000078263">
    <property type="component" value="Chromosome"/>
</dbReference>
<dbReference type="EMBL" id="CP016033">
    <property type="protein sequence ID" value="ANK12690.1"/>
    <property type="molecule type" value="Genomic_DNA"/>
</dbReference>
<dbReference type="AlphaFoldDB" id="A0A192D3L1"/>
<dbReference type="RefSeq" id="WP_068350600.1">
    <property type="nucleotide sequence ID" value="NZ_CP016033.1"/>
</dbReference>
<keyword evidence="1" id="KW-0472">Membrane</keyword>
<organism evidence="2 3">
    <name type="scientific">Erythrobacter neustonensis</name>
    <dbReference type="NCBI Taxonomy" id="1112"/>
    <lineage>
        <taxon>Bacteria</taxon>
        <taxon>Pseudomonadati</taxon>
        <taxon>Pseudomonadota</taxon>
        <taxon>Alphaproteobacteria</taxon>
        <taxon>Sphingomonadales</taxon>
        <taxon>Erythrobacteraceae</taxon>
        <taxon>Erythrobacter/Porphyrobacter group</taxon>
        <taxon>Erythrobacter</taxon>
    </lineage>
</organism>
<reference evidence="2 3" key="1">
    <citation type="submission" date="2016-05" db="EMBL/GenBank/DDBJ databases">
        <title>Compelete Genome Sequence of Bacteriochlorophyll-Synthesizing Bacterium Porphyrobacter neustonensis DSM 9434.</title>
        <authorList>
            <person name="Shi X.-L."/>
            <person name="Wu Y.-H."/>
            <person name="Cheng H."/>
            <person name="Xu L."/>
            <person name="Zhang X.-Q."/>
            <person name="Wang C.-S."/>
            <person name="Xu X.-W."/>
        </authorList>
    </citation>
    <scope>NUCLEOTIDE SEQUENCE [LARGE SCALE GENOMIC DNA]</scope>
    <source>
        <strain evidence="2 3">DSM 9434</strain>
    </source>
</reference>
<keyword evidence="3" id="KW-1185">Reference proteome</keyword>
<keyword evidence="1" id="KW-1133">Transmembrane helix</keyword>
<protein>
    <submittedName>
        <fullName evidence="2">Uncharacterized protein</fullName>
    </submittedName>
</protein>
<sequence length="104" mass="12386">MPNRNKPFVVYKRASGWFTIVPRGVKGWLQMIVWLALLAGLCAWFADHYVEYRMRPELGTGVWLFVSGLIAWSLCFIWFVFARAEVLDRDVWLRDQARKNRHRQ</sequence>
<feature type="transmembrane region" description="Helical" evidence="1">
    <location>
        <begin position="58"/>
        <end position="81"/>
    </location>
</feature>
<dbReference type="KEGG" id="pns:A9D12_06740"/>
<evidence type="ECO:0000256" key="1">
    <source>
        <dbReference type="SAM" id="Phobius"/>
    </source>
</evidence>
<evidence type="ECO:0000313" key="2">
    <source>
        <dbReference type="EMBL" id="ANK12690.1"/>
    </source>
</evidence>
<accession>A0A192D3L1</accession>
<name>A0A192D3L1_9SPHN</name>
<keyword evidence="1" id="KW-0812">Transmembrane</keyword>
<proteinExistence type="predicted"/>
<evidence type="ECO:0000313" key="3">
    <source>
        <dbReference type="Proteomes" id="UP000078263"/>
    </source>
</evidence>
<dbReference type="OrthoDB" id="7596755at2"/>
<dbReference type="STRING" id="1112.A9D12_06740"/>